<keyword evidence="3" id="KW-1185">Reference proteome</keyword>
<dbReference type="InterPro" id="IPR003673">
    <property type="entry name" value="CoA-Trfase_fam_III"/>
</dbReference>
<evidence type="ECO:0000313" key="3">
    <source>
        <dbReference type="Proteomes" id="UP000044841"/>
    </source>
</evidence>
<sequence length="488" mass="52889">MAAPVNLASTKQIIDKLWSLPGLKLPLRATKKLELTGPSDPVVPSSFRIGTATIACSALSSAYVHQLRHGRDEPQAVSVNSRHAVLDFKSESWVTLDGKLTPDIWDPLAGVYKTKDAHVRIHTNFPHHRDIILTTLGLPNRPVPSRDQVAKAFESWSSQEFEDAATQAGGCVSKIRSFDEWDAHPHAIYSASDPPLALTRIGDAPVWKVPTKPDDMPLVGVRVLDLTRVIAGPVCGRTLAAHGADVIWVTSPNLPDLPALDVDTSRGKRTIQLDLNNESDLAKFRNLLNDADVLLQSYRPGALARRGFGPETLAKEYPGIITANISAYGTDGPWGGRRGFDSLVQAATGFNVAEASAFNSSQESPIRALPVQALDHAAGHLLTLGINAALARRIEEGGTWNVQVSLLGVAYWVRSLGRIASIWQGDEIPPRSIPQALEIENLLIDVPAEHTQLRALRHAAGMSETPVRVGVAPCTLNSSKPRWVPRED</sequence>
<dbReference type="InterPro" id="IPR050509">
    <property type="entry name" value="CoA-transferase_III"/>
</dbReference>
<gene>
    <name evidence="2" type="primary">caiB</name>
    <name evidence="2" type="ORF">RSOLAG22IIIB_06055</name>
</gene>
<protein>
    <submittedName>
        <fullName evidence="2">L-carnitine dehydratase/bile acid-inducible protein F</fullName>
    </submittedName>
</protein>
<organism evidence="2 3">
    <name type="scientific">Rhizoctonia solani</name>
    <dbReference type="NCBI Taxonomy" id="456999"/>
    <lineage>
        <taxon>Eukaryota</taxon>
        <taxon>Fungi</taxon>
        <taxon>Dikarya</taxon>
        <taxon>Basidiomycota</taxon>
        <taxon>Agaricomycotina</taxon>
        <taxon>Agaricomycetes</taxon>
        <taxon>Cantharellales</taxon>
        <taxon>Ceratobasidiaceae</taxon>
        <taxon>Rhizoctonia</taxon>
    </lineage>
</organism>
<dbReference type="SUPFAM" id="SSF89796">
    <property type="entry name" value="CoA-transferase family III (CaiB/BaiF)"/>
    <property type="match status" value="2"/>
</dbReference>
<comment type="similarity">
    <text evidence="1">Belongs to the CoA-transferase III family.</text>
</comment>
<name>A0A0K6GAT9_9AGAM</name>
<reference evidence="2 3" key="1">
    <citation type="submission" date="2015-07" db="EMBL/GenBank/DDBJ databases">
        <authorList>
            <person name="Noorani M."/>
        </authorList>
    </citation>
    <scope>NUCLEOTIDE SEQUENCE [LARGE SCALE GENOMIC DNA]</scope>
    <source>
        <strain evidence="2">BBA 69670</strain>
    </source>
</reference>
<dbReference type="InterPro" id="IPR044855">
    <property type="entry name" value="CoA-Trfase_III_dom3_sf"/>
</dbReference>
<proteinExistence type="inferred from homology"/>
<dbReference type="PANTHER" id="PTHR48228">
    <property type="entry name" value="SUCCINYL-COA--D-CITRAMALATE COA-TRANSFERASE"/>
    <property type="match status" value="1"/>
</dbReference>
<dbReference type="GO" id="GO:0003824">
    <property type="term" value="F:catalytic activity"/>
    <property type="evidence" value="ECO:0007669"/>
    <property type="project" value="InterPro"/>
</dbReference>
<dbReference type="EMBL" id="CYGV01001600">
    <property type="protein sequence ID" value="CUA75747.1"/>
    <property type="molecule type" value="Genomic_DNA"/>
</dbReference>
<dbReference type="InterPro" id="IPR023606">
    <property type="entry name" value="CoA-Trfase_III_dom_1_sf"/>
</dbReference>
<dbReference type="Pfam" id="PF02515">
    <property type="entry name" value="CoA_transf_3"/>
    <property type="match status" value="1"/>
</dbReference>
<dbReference type="AlphaFoldDB" id="A0A0K6GAT9"/>
<dbReference type="Proteomes" id="UP000044841">
    <property type="component" value="Unassembled WGS sequence"/>
</dbReference>
<accession>A0A0K6GAT9</accession>
<evidence type="ECO:0000313" key="2">
    <source>
        <dbReference type="EMBL" id="CUA75747.1"/>
    </source>
</evidence>
<dbReference type="Gene3D" id="3.30.1540.10">
    <property type="entry name" value="formyl-coa transferase, domain 3"/>
    <property type="match status" value="1"/>
</dbReference>
<dbReference type="PANTHER" id="PTHR48228:SF4">
    <property type="entry name" value="BLR3030 PROTEIN"/>
    <property type="match status" value="1"/>
</dbReference>
<dbReference type="Gene3D" id="3.40.50.10540">
    <property type="entry name" value="Crotonobetainyl-coa:carnitine coa-transferase, domain 1"/>
    <property type="match status" value="2"/>
</dbReference>
<evidence type="ECO:0000256" key="1">
    <source>
        <dbReference type="ARBA" id="ARBA00008383"/>
    </source>
</evidence>